<reference evidence="3" key="2">
    <citation type="submission" date="2015-01" db="EMBL/GenBank/DDBJ databases">
        <title>Evolutionary Origins and Diversification of the Mycorrhizal Mutualists.</title>
        <authorList>
            <consortium name="DOE Joint Genome Institute"/>
            <consortium name="Mycorrhizal Genomics Consortium"/>
            <person name="Kohler A."/>
            <person name="Kuo A."/>
            <person name="Nagy L.G."/>
            <person name="Floudas D."/>
            <person name="Copeland A."/>
            <person name="Barry K.W."/>
            <person name="Cichocki N."/>
            <person name="Veneault-Fourrey C."/>
            <person name="LaButti K."/>
            <person name="Lindquist E.A."/>
            <person name="Lipzen A."/>
            <person name="Lundell T."/>
            <person name="Morin E."/>
            <person name="Murat C."/>
            <person name="Riley R."/>
            <person name="Ohm R."/>
            <person name="Sun H."/>
            <person name="Tunlid A."/>
            <person name="Henrissat B."/>
            <person name="Grigoriev I.V."/>
            <person name="Hibbett D.S."/>
            <person name="Martin F."/>
        </authorList>
    </citation>
    <scope>NUCLEOTIDE SEQUENCE [LARGE SCALE GENOMIC DNA]</scope>
    <source>
        <strain evidence="3">ATCC 200175</strain>
    </source>
</reference>
<protein>
    <submittedName>
        <fullName evidence="2">Uncharacterized protein</fullName>
    </submittedName>
</protein>
<evidence type="ECO:0000256" key="1">
    <source>
        <dbReference type="SAM" id="MobiDB-lite"/>
    </source>
</evidence>
<proteinExistence type="predicted"/>
<feature type="compositionally biased region" description="Polar residues" evidence="1">
    <location>
        <begin position="90"/>
        <end position="102"/>
    </location>
</feature>
<accession>A0A0C9TIJ5</accession>
<feature type="compositionally biased region" description="Basic and acidic residues" evidence="1">
    <location>
        <begin position="75"/>
        <end position="84"/>
    </location>
</feature>
<sequence>MSGPDPLQNREISVSFWDIEIIDLSHYFMQYTKDFQSTFLDSYSSFLHAAYHRFQRCFDGQVLLTCCSSANGKGNKYDGSKDKELDEPETNNSSVDGNLSDTCQPSILDVEAILGDNEVNKEELHHSQDMDKIIVPI</sequence>
<feature type="region of interest" description="Disordered" evidence="1">
    <location>
        <begin position="71"/>
        <end position="102"/>
    </location>
</feature>
<dbReference type="Proteomes" id="UP000053647">
    <property type="component" value="Unassembled WGS sequence"/>
</dbReference>
<dbReference type="HOGENOM" id="CLU_1865759_0_0_1"/>
<organism evidence="2 3">
    <name type="scientific">Paxillus involutus ATCC 200175</name>
    <dbReference type="NCBI Taxonomy" id="664439"/>
    <lineage>
        <taxon>Eukaryota</taxon>
        <taxon>Fungi</taxon>
        <taxon>Dikarya</taxon>
        <taxon>Basidiomycota</taxon>
        <taxon>Agaricomycotina</taxon>
        <taxon>Agaricomycetes</taxon>
        <taxon>Agaricomycetidae</taxon>
        <taxon>Boletales</taxon>
        <taxon>Paxilineae</taxon>
        <taxon>Paxillaceae</taxon>
        <taxon>Paxillus</taxon>
    </lineage>
</organism>
<evidence type="ECO:0000313" key="2">
    <source>
        <dbReference type="EMBL" id="KIJ07111.1"/>
    </source>
</evidence>
<keyword evidence="3" id="KW-1185">Reference proteome</keyword>
<dbReference type="AlphaFoldDB" id="A0A0C9TIJ5"/>
<gene>
    <name evidence="2" type="ORF">PAXINDRAFT_19691</name>
</gene>
<evidence type="ECO:0000313" key="3">
    <source>
        <dbReference type="Proteomes" id="UP000053647"/>
    </source>
</evidence>
<reference evidence="2 3" key="1">
    <citation type="submission" date="2014-06" db="EMBL/GenBank/DDBJ databases">
        <authorList>
            <consortium name="DOE Joint Genome Institute"/>
            <person name="Kuo A."/>
            <person name="Kohler A."/>
            <person name="Nagy L.G."/>
            <person name="Floudas D."/>
            <person name="Copeland A."/>
            <person name="Barry K.W."/>
            <person name="Cichocki N."/>
            <person name="Veneault-Fourrey C."/>
            <person name="LaButti K."/>
            <person name="Lindquist E.A."/>
            <person name="Lipzen A."/>
            <person name="Lundell T."/>
            <person name="Morin E."/>
            <person name="Murat C."/>
            <person name="Sun H."/>
            <person name="Tunlid A."/>
            <person name="Henrissat B."/>
            <person name="Grigoriev I.V."/>
            <person name="Hibbett D.S."/>
            <person name="Martin F."/>
            <person name="Nordberg H.P."/>
            <person name="Cantor M.N."/>
            <person name="Hua S.X."/>
        </authorList>
    </citation>
    <scope>NUCLEOTIDE SEQUENCE [LARGE SCALE GENOMIC DNA]</scope>
    <source>
        <strain evidence="2 3">ATCC 200175</strain>
    </source>
</reference>
<name>A0A0C9TIJ5_PAXIN</name>
<dbReference type="EMBL" id="KN820016">
    <property type="protein sequence ID" value="KIJ07111.1"/>
    <property type="molecule type" value="Genomic_DNA"/>
</dbReference>